<evidence type="ECO:0000313" key="10">
    <source>
        <dbReference type="Proteomes" id="UP001527866"/>
    </source>
</evidence>
<evidence type="ECO:0000256" key="3">
    <source>
        <dbReference type="ARBA" id="ARBA00023002"/>
    </source>
</evidence>
<dbReference type="Pfam" id="PF07063">
    <property type="entry name" value="HGLS"/>
    <property type="match status" value="1"/>
</dbReference>
<reference evidence="9 10" key="1">
    <citation type="submission" date="2023-01" db="EMBL/GenBank/DDBJ databases">
        <title>Draft genome sequence of Nocardiopsis sp. RSe5-2 isolated from halophytes.</title>
        <authorList>
            <person name="Duangmal K."/>
            <person name="Chantavorakit T."/>
        </authorList>
    </citation>
    <scope>NUCLEOTIDE SEQUENCE [LARGE SCALE GENOMIC DNA]</scope>
    <source>
        <strain evidence="9 10">RSe5-2</strain>
    </source>
</reference>
<dbReference type="Proteomes" id="UP001527866">
    <property type="component" value="Unassembled WGS sequence"/>
</dbReference>
<keyword evidence="10" id="KW-1185">Reference proteome</keyword>
<keyword evidence="2" id="KW-0223">Dioxygenase</keyword>
<gene>
    <name evidence="9" type="ORF">O4J56_24860</name>
</gene>
<evidence type="ECO:0000256" key="6">
    <source>
        <dbReference type="ARBA" id="ARBA00035023"/>
    </source>
</evidence>
<dbReference type="EC" id="1.13.11.93" evidence="6"/>
<keyword evidence="4" id="KW-0408">Iron</keyword>
<evidence type="ECO:0000256" key="2">
    <source>
        <dbReference type="ARBA" id="ARBA00022964"/>
    </source>
</evidence>
<comment type="caution">
    <text evidence="9">The sequence shown here is derived from an EMBL/GenBank/DDBJ whole genome shotgun (WGS) entry which is preliminary data.</text>
</comment>
<dbReference type="InterPro" id="IPR009770">
    <property type="entry name" value="HGLS"/>
</dbReference>
<dbReference type="Gene3D" id="3.10.180.80">
    <property type="entry name" value="Uncharacterised protein PF07063, DUF1338"/>
    <property type="match status" value="1"/>
</dbReference>
<comment type="similarity">
    <text evidence="5">Belongs to the 2-oxoadipate dioxygenase/decarboxylase family.</text>
</comment>
<accession>A0ABT4UAB1</accession>
<dbReference type="SMART" id="SM01150">
    <property type="entry name" value="DUF1338"/>
    <property type="match status" value="1"/>
</dbReference>
<dbReference type="PANTHER" id="PTHR39479">
    <property type="match status" value="1"/>
</dbReference>
<evidence type="ECO:0000256" key="5">
    <source>
        <dbReference type="ARBA" id="ARBA00035013"/>
    </source>
</evidence>
<evidence type="ECO:0000256" key="8">
    <source>
        <dbReference type="ARBA" id="ARBA00035045"/>
    </source>
</evidence>
<dbReference type="CDD" id="cd16348">
    <property type="entry name" value="VOC_YdcJ_like"/>
    <property type="match status" value="1"/>
</dbReference>
<name>A0ABT4UAB1_9ACTN</name>
<evidence type="ECO:0000256" key="7">
    <source>
        <dbReference type="ARBA" id="ARBA00035034"/>
    </source>
</evidence>
<keyword evidence="3" id="KW-0560">Oxidoreductase</keyword>
<comment type="cofactor">
    <cofactor evidence="1">
        <name>Fe(2+)</name>
        <dbReference type="ChEBI" id="CHEBI:29033"/>
    </cofactor>
</comment>
<dbReference type="EMBL" id="JAQFWQ010000095">
    <property type="protein sequence ID" value="MDA2813899.1"/>
    <property type="molecule type" value="Genomic_DNA"/>
</dbReference>
<evidence type="ECO:0000256" key="4">
    <source>
        <dbReference type="ARBA" id="ARBA00023004"/>
    </source>
</evidence>
<evidence type="ECO:0000256" key="1">
    <source>
        <dbReference type="ARBA" id="ARBA00001954"/>
    </source>
</evidence>
<proteinExistence type="inferred from homology"/>
<protein>
    <recommendedName>
        <fullName evidence="7">2-oxoadipate dioxygenase/decarboxylase</fullName>
        <ecNumber evidence="6">1.13.11.93</ecNumber>
    </recommendedName>
    <alternativeName>
        <fullName evidence="8">2-hydroxyglutarate synthase</fullName>
    </alternativeName>
</protein>
<dbReference type="PANTHER" id="PTHR39479:SF2">
    <property type="entry name" value="2-OXOADIPATE DIOXYGENASE_DECARBOXYLASE"/>
    <property type="match status" value="1"/>
</dbReference>
<dbReference type="InterPro" id="IPR047869">
    <property type="entry name" value="YdcJ_bac-like"/>
</dbReference>
<evidence type="ECO:0000313" key="9">
    <source>
        <dbReference type="EMBL" id="MDA2813899.1"/>
    </source>
</evidence>
<sequence>MPALQTWQLRSEFARRLSVMYGAEVPAYTTLVDVSHEVNRDLLAKDAEQAQRLGGIDRVTAERHGAIRVGTPEELRQVGQVFAALGMHPVGFYDLREAASSAVPVVSTAFRPIDEDELERNPFRVFTSVLTPSDRRFFDAGLQRRLEEFLSRRSLFPPELITLAERAESEGGLERADAERFLELAVRSFELSSEPVDRGWYEELERVSAVAADIGGVTSTHVNHLTPRVLDIDELYARMGRRGITMIDDIQGPPRWDGPDVLLRQTSFRALSEPRRFREADGSVADGTLRVRFGEVEARGIALTPRGRALYDHLVEEVDRLRRDTGRPRADVAAEVWTHRFPRSEHDLARDGLAYFTFTAAGRPGGAAPPPESLAELVDQGWVRAEPIVYEDFLPRSAAGIFQSNLTGDGAKDTTQQAAVLDGQWMSGVLERTLHDPYDLYARQRERSLDAVRRELGAPGAGTRP</sequence>
<organism evidence="9 10">
    <name type="scientific">Nocardiopsis endophytica</name>
    <dbReference type="NCBI Taxonomy" id="3018445"/>
    <lineage>
        <taxon>Bacteria</taxon>
        <taxon>Bacillati</taxon>
        <taxon>Actinomycetota</taxon>
        <taxon>Actinomycetes</taxon>
        <taxon>Streptosporangiales</taxon>
        <taxon>Nocardiopsidaceae</taxon>
        <taxon>Nocardiopsis</taxon>
    </lineage>
</organism>
<dbReference type="RefSeq" id="WP_270689107.1">
    <property type="nucleotide sequence ID" value="NZ_JAQFWQ010000095.1"/>
</dbReference>